<dbReference type="PROSITE" id="PS50977">
    <property type="entry name" value="HTH_TETR_2"/>
    <property type="match status" value="1"/>
</dbReference>
<organism evidence="5 6">
    <name type="scientific">Novosphingobium album</name>
    <name type="common">ex Liu et al. 2023</name>
    <dbReference type="NCBI Taxonomy" id="3031130"/>
    <lineage>
        <taxon>Bacteria</taxon>
        <taxon>Pseudomonadati</taxon>
        <taxon>Pseudomonadota</taxon>
        <taxon>Alphaproteobacteria</taxon>
        <taxon>Sphingomonadales</taxon>
        <taxon>Sphingomonadaceae</taxon>
        <taxon>Novosphingobium</taxon>
    </lineage>
</organism>
<dbReference type="Pfam" id="PF00440">
    <property type="entry name" value="TetR_N"/>
    <property type="match status" value="1"/>
</dbReference>
<dbReference type="InterPro" id="IPR009057">
    <property type="entry name" value="Homeodomain-like_sf"/>
</dbReference>
<feature type="domain" description="HTH tetR-type" evidence="4">
    <location>
        <begin position="29"/>
        <end position="89"/>
    </location>
</feature>
<dbReference type="Gene3D" id="1.10.357.10">
    <property type="entry name" value="Tetracycline Repressor, domain 2"/>
    <property type="match status" value="1"/>
</dbReference>
<feature type="region of interest" description="Disordered" evidence="3">
    <location>
        <begin position="241"/>
        <end position="265"/>
    </location>
</feature>
<dbReference type="Proteomes" id="UP001216253">
    <property type="component" value="Unassembled WGS sequence"/>
</dbReference>
<reference evidence="5 6" key="1">
    <citation type="submission" date="2023-03" db="EMBL/GenBank/DDBJ databases">
        <title>NovoSphingobium album sp. nov. isolated from polycyclic aromatic hydrocarbons- and heavy-metal polluted soil.</title>
        <authorList>
            <person name="Liu Z."/>
            <person name="Wang K."/>
        </authorList>
    </citation>
    <scope>NUCLEOTIDE SEQUENCE [LARGE SCALE GENOMIC DNA]</scope>
    <source>
        <strain evidence="5 6">H3SJ31-1</strain>
    </source>
</reference>
<evidence type="ECO:0000256" key="2">
    <source>
        <dbReference type="PROSITE-ProRule" id="PRU00335"/>
    </source>
</evidence>
<dbReference type="RefSeq" id="WP_275228182.1">
    <property type="nucleotide sequence ID" value="NZ_JARESE010000028.1"/>
</dbReference>
<evidence type="ECO:0000256" key="3">
    <source>
        <dbReference type="SAM" id="MobiDB-lite"/>
    </source>
</evidence>
<dbReference type="SUPFAM" id="SSF46689">
    <property type="entry name" value="Homeodomain-like"/>
    <property type="match status" value="1"/>
</dbReference>
<evidence type="ECO:0000256" key="1">
    <source>
        <dbReference type="ARBA" id="ARBA00023125"/>
    </source>
</evidence>
<evidence type="ECO:0000313" key="5">
    <source>
        <dbReference type="EMBL" id="MDE8652108.1"/>
    </source>
</evidence>
<sequence>MRDSALPIDARPLPDRGPRAGRPPQDVAGRLGTHILDVALDQFTRHGIEGTSMEGIAAAAQVSKRTLYLRYGSKKGLLRAIIEPDRASFLEEIRVEELAADPRQRLHHAACRMLDATLTPRAIRFEALTRQIAALEPGRSQPFPPQWTAPWIGVFRSIIAQCDGLADEGKVKGKGKGKGKDEGELDFLAGHLFDMLITVPRSRILVRRELANTPKAKAAYIERALDLLIEGLPFLKAATGPVHHPDAGTSSTLDGKTGNAERQHP</sequence>
<evidence type="ECO:0000313" key="6">
    <source>
        <dbReference type="Proteomes" id="UP001216253"/>
    </source>
</evidence>
<dbReference type="InterPro" id="IPR001647">
    <property type="entry name" value="HTH_TetR"/>
</dbReference>
<feature type="DNA-binding region" description="H-T-H motif" evidence="2">
    <location>
        <begin position="52"/>
        <end position="71"/>
    </location>
</feature>
<feature type="region of interest" description="Disordered" evidence="3">
    <location>
        <begin position="1"/>
        <end position="26"/>
    </location>
</feature>
<gene>
    <name evidence="5" type="ORF">PYV00_10305</name>
</gene>
<protein>
    <submittedName>
        <fullName evidence="5">Helix-turn-helix domain containing protein</fullName>
    </submittedName>
</protein>
<keyword evidence="1 2" id="KW-0238">DNA-binding</keyword>
<comment type="caution">
    <text evidence="5">The sequence shown here is derived from an EMBL/GenBank/DDBJ whole genome shotgun (WGS) entry which is preliminary data.</text>
</comment>
<dbReference type="InterPro" id="IPR050109">
    <property type="entry name" value="HTH-type_TetR-like_transc_reg"/>
</dbReference>
<dbReference type="EMBL" id="JARESE010000028">
    <property type="protein sequence ID" value="MDE8652108.1"/>
    <property type="molecule type" value="Genomic_DNA"/>
</dbReference>
<dbReference type="PANTHER" id="PTHR30055">
    <property type="entry name" value="HTH-TYPE TRANSCRIPTIONAL REGULATOR RUTR"/>
    <property type="match status" value="1"/>
</dbReference>
<proteinExistence type="predicted"/>
<accession>A0ABT5WSY6</accession>
<dbReference type="PRINTS" id="PR00455">
    <property type="entry name" value="HTHTETR"/>
</dbReference>
<name>A0ABT5WSY6_9SPHN</name>
<dbReference type="PANTHER" id="PTHR30055:SF146">
    <property type="entry name" value="HTH-TYPE TRANSCRIPTIONAL DUAL REGULATOR CECR"/>
    <property type="match status" value="1"/>
</dbReference>
<evidence type="ECO:0000259" key="4">
    <source>
        <dbReference type="PROSITE" id="PS50977"/>
    </source>
</evidence>
<keyword evidence="6" id="KW-1185">Reference proteome</keyword>